<evidence type="ECO:0000256" key="1">
    <source>
        <dbReference type="ARBA" id="ARBA00022977"/>
    </source>
</evidence>
<comment type="pathway">
    <text evidence="2">Cofactor biosynthesis; thiamine diphosphate biosynthesis; thiamine diphosphate from thiamine phosphate: step 1/1.</text>
</comment>
<feature type="binding site" evidence="2">
    <location>
        <position position="47"/>
    </location>
    <ligand>
        <name>Mg(2+)</name>
        <dbReference type="ChEBI" id="CHEBI:18420"/>
        <label>4</label>
    </ligand>
</feature>
<dbReference type="GO" id="GO:0009030">
    <property type="term" value="F:thiamine-phosphate kinase activity"/>
    <property type="evidence" value="ECO:0007669"/>
    <property type="project" value="UniProtKB-UniRule"/>
</dbReference>
<feature type="binding site" evidence="2">
    <location>
        <position position="49"/>
    </location>
    <ligand>
        <name>Mg(2+)</name>
        <dbReference type="ChEBI" id="CHEBI:18420"/>
        <label>2</label>
    </ligand>
</feature>
<keyword evidence="1 2" id="KW-0784">Thiamine biosynthesis</keyword>
<accession>A0A194AFQ7</accession>
<dbReference type="OrthoDB" id="9802811at2"/>
<dbReference type="AlphaFoldDB" id="A0A194AFQ7"/>
<comment type="catalytic activity">
    <reaction evidence="2">
        <text>thiamine phosphate + ATP = thiamine diphosphate + ADP</text>
        <dbReference type="Rhea" id="RHEA:15913"/>
        <dbReference type="ChEBI" id="CHEBI:30616"/>
        <dbReference type="ChEBI" id="CHEBI:37575"/>
        <dbReference type="ChEBI" id="CHEBI:58937"/>
        <dbReference type="ChEBI" id="CHEBI:456216"/>
        <dbReference type="EC" id="2.7.4.16"/>
    </reaction>
</comment>
<dbReference type="CDD" id="cd02194">
    <property type="entry name" value="ThiL"/>
    <property type="match status" value="1"/>
</dbReference>
<proteinExistence type="inferred from homology"/>
<comment type="caution">
    <text evidence="4">The sequence shown here is derived from an EMBL/GenBank/DDBJ whole genome shotgun (WGS) entry which is preliminary data.</text>
</comment>
<feature type="binding site" evidence="2">
    <location>
        <position position="78"/>
    </location>
    <ligand>
        <name>Mg(2+)</name>
        <dbReference type="ChEBI" id="CHEBI:18420"/>
        <label>3</label>
    </ligand>
</feature>
<feature type="binding site" evidence="2">
    <location>
        <position position="217"/>
    </location>
    <ligand>
        <name>ATP</name>
        <dbReference type="ChEBI" id="CHEBI:30616"/>
    </ligand>
</feature>
<sequence length="321" mass="34758">MNDAFIHSEDDFLALINRYFPNEHKELSIARGDDCAVFACPPSLCVTTDLFVEDVHFRTSYFAPADIGHKALAVNVSDLAAMGAVPLGFSLALVAPRGVPVSFWEPFLQGMAHLAATHDLVLTGGDLSDGDKITVGITVWGAPGQRVLARGRTRIGDVLFVIGRVGMARVGLGVLEAGQDLDAFPACIRQHVHPEPLVEQGRLLAALPGVRGAMDISDGLEQDVPRLLAPGQGATMFMDPSVIHPEVTMYCARHHLNQARFCLRGGEDYALLGAVEPEYFEIVRERIPEAWKLGIVTANGFSLDGTGIRLQGFDHFSHEQP</sequence>
<feature type="binding site" evidence="2">
    <location>
        <begin position="125"/>
        <end position="126"/>
    </location>
    <ligand>
        <name>ATP</name>
        <dbReference type="ChEBI" id="CHEBI:30616"/>
    </ligand>
</feature>
<dbReference type="GO" id="GO:0005524">
    <property type="term" value="F:ATP binding"/>
    <property type="evidence" value="ECO:0007669"/>
    <property type="project" value="UniProtKB-UniRule"/>
</dbReference>
<dbReference type="GO" id="GO:0009229">
    <property type="term" value="P:thiamine diphosphate biosynthetic process"/>
    <property type="evidence" value="ECO:0007669"/>
    <property type="project" value="UniProtKB-UniRule"/>
</dbReference>
<comment type="caution">
    <text evidence="2">Lacks conserved residue(s) required for the propagation of feature annotation.</text>
</comment>
<feature type="binding site" evidence="2">
    <location>
        <position position="218"/>
    </location>
    <ligand>
        <name>Mg(2+)</name>
        <dbReference type="ChEBI" id="CHEBI:18420"/>
        <label>5</label>
    </ligand>
</feature>
<comment type="function">
    <text evidence="2">Catalyzes the ATP-dependent phosphorylation of thiamine-monophosphate (TMP) to form thiamine-pyrophosphate (TPP), the active form of vitamin B1.</text>
</comment>
<dbReference type="Proteomes" id="UP000095200">
    <property type="component" value="Unassembled WGS sequence"/>
</dbReference>
<feature type="binding site" evidence="2">
    <location>
        <position position="313"/>
    </location>
    <ligand>
        <name>substrate</name>
    </ligand>
</feature>
<evidence type="ECO:0000313" key="4">
    <source>
        <dbReference type="EMBL" id="GAU08163.1"/>
    </source>
</evidence>
<gene>
    <name evidence="2" type="primary">thiL</name>
    <name evidence="4" type="ORF">DPF_0866</name>
</gene>
<feature type="binding site" evidence="2">
    <location>
        <position position="267"/>
    </location>
    <ligand>
        <name>substrate</name>
    </ligand>
</feature>
<feature type="binding site" evidence="2">
    <location>
        <position position="78"/>
    </location>
    <ligand>
        <name>Mg(2+)</name>
        <dbReference type="ChEBI" id="CHEBI:18420"/>
        <label>2</label>
    </ligand>
</feature>
<dbReference type="InterPro" id="IPR016188">
    <property type="entry name" value="PurM-like_N"/>
</dbReference>
<keyword evidence="2" id="KW-0547">Nucleotide-binding</keyword>
<feature type="binding site" evidence="2">
    <location>
        <position position="150"/>
    </location>
    <ligand>
        <name>ATP</name>
        <dbReference type="ChEBI" id="CHEBI:30616"/>
    </ligand>
</feature>
<dbReference type="InterPro" id="IPR036921">
    <property type="entry name" value="PurM-like_N_sf"/>
</dbReference>
<dbReference type="RefSeq" id="WP_069857653.1">
    <property type="nucleotide sequence ID" value="NZ_BDFE01000009.1"/>
</dbReference>
<feature type="binding site" evidence="2">
    <location>
        <position position="126"/>
    </location>
    <ligand>
        <name>Mg(2+)</name>
        <dbReference type="ChEBI" id="CHEBI:18420"/>
        <label>1</label>
    </ligand>
</feature>
<dbReference type="Gene3D" id="3.90.650.10">
    <property type="entry name" value="PurM-like C-terminal domain"/>
    <property type="match status" value="1"/>
</dbReference>
<dbReference type="UniPathway" id="UPA00060">
    <property type="reaction ID" value="UER00142"/>
</dbReference>
<dbReference type="GO" id="GO:0009228">
    <property type="term" value="P:thiamine biosynthetic process"/>
    <property type="evidence" value="ECO:0007669"/>
    <property type="project" value="UniProtKB-KW"/>
</dbReference>
<evidence type="ECO:0000313" key="5">
    <source>
        <dbReference type="Proteomes" id="UP000095200"/>
    </source>
</evidence>
<dbReference type="STRING" id="1592317.DPF_0866"/>
<keyword evidence="2" id="KW-0479">Metal-binding</keyword>
<feature type="binding site" evidence="2">
    <location>
        <position position="48"/>
    </location>
    <ligand>
        <name>Mg(2+)</name>
        <dbReference type="ChEBI" id="CHEBI:18420"/>
        <label>1</label>
    </ligand>
</feature>
<dbReference type="EC" id="2.7.4.16" evidence="2"/>
<evidence type="ECO:0000256" key="2">
    <source>
        <dbReference type="HAMAP-Rule" id="MF_02128"/>
    </source>
</evidence>
<keyword evidence="5" id="KW-1185">Reference proteome</keyword>
<evidence type="ECO:0000259" key="3">
    <source>
        <dbReference type="Pfam" id="PF00586"/>
    </source>
</evidence>
<feature type="binding site" evidence="2">
    <location>
        <position position="34"/>
    </location>
    <ligand>
        <name>Mg(2+)</name>
        <dbReference type="ChEBI" id="CHEBI:18420"/>
        <label>3</label>
    </ligand>
</feature>
<feature type="binding site" evidence="2">
    <location>
        <position position="49"/>
    </location>
    <ligand>
        <name>Mg(2+)</name>
        <dbReference type="ChEBI" id="CHEBI:18420"/>
        <label>1</label>
    </ligand>
</feature>
<feature type="binding site" evidence="2">
    <location>
        <position position="56"/>
    </location>
    <ligand>
        <name>substrate</name>
    </ligand>
</feature>
<keyword evidence="2" id="KW-0460">Magnesium</keyword>
<reference evidence="5" key="1">
    <citation type="submission" date="2016-06" db="EMBL/GenBank/DDBJ databases">
        <title>Draft genome sequence of Desulfoplanes formicivorans strain Pf12B.</title>
        <authorList>
            <person name="Watanabe M."/>
            <person name="Kojima H."/>
            <person name="Fukui M."/>
        </authorList>
    </citation>
    <scope>NUCLEOTIDE SEQUENCE [LARGE SCALE GENOMIC DNA]</scope>
    <source>
        <strain evidence="5">Pf12B</strain>
    </source>
</reference>
<feature type="domain" description="PurM-like N-terminal" evidence="3">
    <location>
        <begin position="32"/>
        <end position="141"/>
    </location>
</feature>
<dbReference type="Pfam" id="PF00586">
    <property type="entry name" value="AIRS"/>
    <property type="match status" value="1"/>
</dbReference>
<feature type="binding site" evidence="2">
    <location>
        <position position="215"/>
    </location>
    <ligand>
        <name>Mg(2+)</name>
        <dbReference type="ChEBI" id="CHEBI:18420"/>
        <label>3</label>
    </ligand>
</feature>
<feature type="binding site" evidence="2">
    <location>
        <position position="34"/>
    </location>
    <ligand>
        <name>Mg(2+)</name>
        <dbReference type="ChEBI" id="CHEBI:18420"/>
        <label>4</label>
    </ligand>
</feature>
<dbReference type="PIRSF" id="PIRSF005303">
    <property type="entry name" value="Thiam_monoph_kin"/>
    <property type="match status" value="1"/>
</dbReference>
<dbReference type="PANTHER" id="PTHR30270:SF0">
    <property type="entry name" value="THIAMINE-MONOPHOSPHATE KINASE"/>
    <property type="match status" value="1"/>
</dbReference>
<name>A0A194AFQ7_9BACT</name>
<dbReference type="PANTHER" id="PTHR30270">
    <property type="entry name" value="THIAMINE-MONOPHOSPHATE KINASE"/>
    <property type="match status" value="1"/>
</dbReference>
<dbReference type="SUPFAM" id="SSF56042">
    <property type="entry name" value="PurM C-terminal domain-like"/>
    <property type="match status" value="1"/>
</dbReference>
<dbReference type="HAMAP" id="MF_02128">
    <property type="entry name" value="TMP_kinase"/>
    <property type="match status" value="1"/>
</dbReference>
<dbReference type="InterPro" id="IPR006283">
    <property type="entry name" value="ThiL-like"/>
</dbReference>
<keyword evidence="2" id="KW-0067">ATP-binding</keyword>
<keyword evidence="2 4" id="KW-0418">Kinase</keyword>
<dbReference type="InterPro" id="IPR036676">
    <property type="entry name" value="PurM-like_C_sf"/>
</dbReference>
<organism evidence="4 5">
    <name type="scientific">Desulfoplanes formicivorans</name>
    <dbReference type="NCBI Taxonomy" id="1592317"/>
    <lineage>
        <taxon>Bacteria</taxon>
        <taxon>Pseudomonadati</taxon>
        <taxon>Thermodesulfobacteriota</taxon>
        <taxon>Desulfovibrionia</taxon>
        <taxon>Desulfovibrionales</taxon>
        <taxon>Desulfoplanaceae</taxon>
        <taxon>Desulfoplanes</taxon>
    </lineage>
</organism>
<comment type="similarity">
    <text evidence="2">Belongs to the thiamine-monophosphate kinase family.</text>
</comment>
<dbReference type="NCBIfam" id="TIGR01379">
    <property type="entry name" value="thiL"/>
    <property type="match status" value="1"/>
</dbReference>
<feature type="binding site" evidence="2">
    <location>
        <position position="78"/>
    </location>
    <ligand>
        <name>Mg(2+)</name>
        <dbReference type="ChEBI" id="CHEBI:18420"/>
        <label>4</label>
    </ligand>
</feature>
<protein>
    <recommendedName>
        <fullName evidence="2">Thiamine-monophosphate kinase</fullName>
        <shortName evidence="2">TMP kinase</shortName>
        <shortName evidence="2">Thiamine-phosphate kinase</shortName>
        <ecNumber evidence="2">2.7.4.16</ecNumber>
    </recommendedName>
</protein>
<keyword evidence="2" id="KW-0808">Transferase</keyword>
<dbReference type="GO" id="GO:0000287">
    <property type="term" value="F:magnesium ion binding"/>
    <property type="evidence" value="ECO:0007669"/>
    <property type="project" value="UniProtKB-UniRule"/>
</dbReference>
<dbReference type="EMBL" id="BDFE01000009">
    <property type="protein sequence ID" value="GAU08163.1"/>
    <property type="molecule type" value="Genomic_DNA"/>
</dbReference>
<comment type="miscellaneous">
    <text evidence="2">Reaction mechanism of ThiL seems to utilize a direct, inline transfer of the gamma-phosphate of ATP to TMP rather than a phosphorylated enzyme intermediate.</text>
</comment>
<dbReference type="Gene3D" id="3.30.1330.10">
    <property type="entry name" value="PurM-like, N-terminal domain"/>
    <property type="match status" value="1"/>
</dbReference>
<dbReference type="SUPFAM" id="SSF55326">
    <property type="entry name" value="PurM N-terminal domain-like"/>
    <property type="match status" value="1"/>
</dbReference>